<dbReference type="NCBIfam" id="TIGR00756">
    <property type="entry name" value="PPR"/>
    <property type="match status" value="2"/>
</dbReference>
<keyword evidence="4" id="KW-1185">Reference proteome</keyword>
<keyword evidence="1" id="KW-0677">Repeat</keyword>
<dbReference type="InterPro" id="IPR002885">
    <property type="entry name" value="PPR_rpt"/>
</dbReference>
<dbReference type="PROSITE" id="PS51375">
    <property type="entry name" value="PPR"/>
    <property type="match status" value="3"/>
</dbReference>
<dbReference type="PANTHER" id="PTHR47926">
    <property type="entry name" value="PENTATRICOPEPTIDE REPEAT-CONTAINING PROTEIN"/>
    <property type="match status" value="1"/>
</dbReference>
<evidence type="ECO:0008006" key="5">
    <source>
        <dbReference type="Google" id="ProtNLM"/>
    </source>
</evidence>
<feature type="repeat" description="PPR" evidence="2">
    <location>
        <begin position="230"/>
        <end position="264"/>
    </location>
</feature>
<dbReference type="EMBL" id="JAJSOW010000100">
    <property type="protein sequence ID" value="KAI9185935.1"/>
    <property type="molecule type" value="Genomic_DNA"/>
</dbReference>
<feature type="repeat" description="PPR" evidence="2">
    <location>
        <begin position="399"/>
        <end position="433"/>
    </location>
</feature>
<comment type="caution">
    <text evidence="3">The sequence shown here is derived from an EMBL/GenBank/DDBJ whole genome shotgun (WGS) entry which is preliminary data.</text>
</comment>
<dbReference type="PANTHER" id="PTHR47926:SF373">
    <property type="entry name" value="TETRATRICOPEPTIDE-LIKE HELICAL DOMAIN SUPERFAMILY, DYW DOMAIN-CONTAINING PROTEIN"/>
    <property type="match status" value="1"/>
</dbReference>
<dbReference type="GO" id="GO:0009451">
    <property type="term" value="P:RNA modification"/>
    <property type="evidence" value="ECO:0007669"/>
    <property type="project" value="InterPro"/>
</dbReference>
<dbReference type="Gene3D" id="1.25.40.10">
    <property type="entry name" value="Tetratricopeptide repeat domain"/>
    <property type="match status" value="3"/>
</dbReference>
<feature type="repeat" description="PPR" evidence="2">
    <location>
        <begin position="153"/>
        <end position="187"/>
    </location>
</feature>
<gene>
    <name evidence="3" type="ORF">LWI28_012150</name>
</gene>
<evidence type="ECO:0000313" key="4">
    <source>
        <dbReference type="Proteomes" id="UP001064489"/>
    </source>
</evidence>
<name>A0AAD5J4C7_ACENE</name>
<dbReference type="GO" id="GO:0003723">
    <property type="term" value="F:RNA binding"/>
    <property type="evidence" value="ECO:0007669"/>
    <property type="project" value="InterPro"/>
</dbReference>
<evidence type="ECO:0000256" key="2">
    <source>
        <dbReference type="PROSITE-ProRule" id="PRU00708"/>
    </source>
</evidence>
<organism evidence="3 4">
    <name type="scientific">Acer negundo</name>
    <name type="common">Box elder</name>
    <dbReference type="NCBI Taxonomy" id="4023"/>
    <lineage>
        <taxon>Eukaryota</taxon>
        <taxon>Viridiplantae</taxon>
        <taxon>Streptophyta</taxon>
        <taxon>Embryophyta</taxon>
        <taxon>Tracheophyta</taxon>
        <taxon>Spermatophyta</taxon>
        <taxon>Magnoliopsida</taxon>
        <taxon>eudicotyledons</taxon>
        <taxon>Gunneridae</taxon>
        <taxon>Pentapetalae</taxon>
        <taxon>rosids</taxon>
        <taxon>malvids</taxon>
        <taxon>Sapindales</taxon>
        <taxon>Sapindaceae</taxon>
        <taxon>Hippocastanoideae</taxon>
        <taxon>Acereae</taxon>
        <taxon>Acer</taxon>
    </lineage>
</organism>
<protein>
    <recommendedName>
        <fullName evidence="5">Pentatricopeptide repeat-containing protein</fullName>
    </recommendedName>
</protein>
<sequence length="456" mass="50528">MRAYAAHGKIGVTCHVFDEITDKNVVFINVMINRFFSDDLLVFKTVSSCDFKPDNYTYPCLLKACSGLNSFWVGLQTHGVVVKVGLDSNMFIANGLVSIDLSALLLGSQIHQYVERKKLRLNLLLENALIDMYAMCGSFVEARIVFDDLKFRDILSWTSMISAYGMNEERCDAVALFLEIQNSGLCPDSIAFDPILSACCHSRIRMVSMFGKCGSLVEARRVLNEMPSRDVVSWNSMVSGYVQSGRFDDMLEVCREMESLRLKPDIGTMASVLLAMNNTSSESVSYVKEIFLNLAKKNLVSWNVMIADNVNSLMPVEAVDLYSQMDVQGIKSDAIFVASILPACRDLSALLLGRQIHQYVERKKLRPNSLLENALIDMYAKCGSFVEARTVFDDMIFMDVVSWTSMISAYGMSGKGCNVVALFSKMQNSSLCPVSIAFASVISSLQPFQVVGGGAI</sequence>
<reference evidence="3" key="1">
    <citation type="journal article" date="2022" name="Plant J.">
        <title>Strategies of tolerance reflected in two North American maple genomes.</title>
        <authorList>
            <person name="McEvoy S.L."/>
            <person name="Sezen U.U."/>
            <person name="Trouern-Trend A."/>
            <person name="McMahon S.M."/>
            <person name="Schaberg P.G."/>
            <person name="Yang J."/>
            <person name="Wegrzyn J.L."/>
            <person name="Swenson N.G."/>
        </authorList>
    </citation>
    <scope>NUCLEOTIDE SEQUENCE</scope>
    <source>
        <strain evidence="3">91603</strain>
    </source>
</reference>
<dbReference type="InterPro" id="IPR011990">
    <property type="entry name" value="TPR-like_helical_dom_sf"/>
</dbReference>
<dbReference type="Pfam" id="PF01535">
    <property type="entry name" value="PPR"/>
    <property type="match status" value="5"/>
</dbReference>
<dbReference type="InterPro" id="IPR046960">
    <property type="entry name" value="PPR_At4g14850-like_plant"/>
</dbReference>
<accession>A0AAD5J4C7</accession>
<dbReference type="Proteomes" id="UP001064489">
    <property type="component" value="Chromosome 3"/>
</dbReference>
<reference evidence="3" key="2">
    <citation type="submission" date="2023-02" db="EMBL/GenBank/DDBJ databases">
        <authorList>
            <person name="Swenson N.G."/>
            <person name="Wegrzyn J.L."/>
            <person name="Mcevoy S.L."/>
        </authorList>
    </citation>
    <scope>NUCLEOTIDE SEQUENCE</scope>
    <source>
        <strain evidence="3">91603</strain>
        <tissue evidence="3">Leaf</tissue>
    </source>
</reference>
<dbReference type="Pfam" id="PF13041">
    <property type="entry name" value="PPR_2"/>
    <property type="match status" value="1"/>
</dbReference>
<evidence type="ECO:0000256" key="1">
    <source>
        <dbReference type="ARBA" id="ARBA00022737"/>
    </source>
</evidence>
<dbReference type="FunFam" id="1.25.40.10:FF:000285">
    <property type="entry name" value="Pentatricopeptide repeat-containing protein, chloroplastic"/>
    <property type="match status" value="2"/>
</dbReference>
<proteinExistence type="predicted"/>
<dbReference type="AlphaFoldDB" id="A0AAD5J4C7"/>
<evidence type="ECO:0000313" key="3">
    <source>
        <dbReference type="EMBL" id="KAI9185935.1"/>
    </source>
</evidence>